<proteinExistence type="predicted"/>
<dbReference type="RefSeq" id="XP_040979753.1">
    <property type="nucleotide sequence ID" value="XM_041123819.1"/>
</dbReference>
<dbReference type="GO" id="GO:0005876">
    <property type="term" value="C:spindle microtubule"/>
    <property type="evidence" value="ECO:0007669"/>
    <property type="project" value="TreeGrafter"/>
</dbReference>
<dbReference type="InParanoid" id="A0A663DRY8"/>
<dbReference type="OrthoDB" id="568502at2759"/>
<evidence type="ECO:0000313" key="4">
    <source>
        <dbReference type="Proteomes" id="UP000472275"/>
    </source>
</evidence>
<reference evidence="3" key="1">
    <citation type="submission" date="2025-08" db="UniProtKB">
        <authorList>
            <consortium name="Ensembl"/>
        </authorList>
    </citation>
    <scope>IDENTIFICATION</scope>
</reference>
<feature type="coiled-coil region" evidence="1">
    <location>
        <begin position="141"/>
        <end position="168"/>
    </location>
</feature>
<dbReference type="AlphaFoldDB" id="A0A663DRY8"/>
<dbReference type="KEGG" id="achc:115341501"/>
<keyword evidence="1" id="KW-0175">Coiled coil</keyword>
<name>A0A663DRY8_AQUCH</name>
<dbReference type="CTD" id="284001"/>
<reference evidence="3" key="2">
    <citation type="submission" date="2025-09" db="UniProtKB">
        <authorList>
            <consortium name="Ensembl"/>
        </authorList>
    </citation>
    <scope>IDENTIFICATION</scope>
</reference>
<gene>
    <name evidence="3" type="primary">CCDC57</name>
</gene>
<feature type="coiled-coil region" evidence="1">
    <location>
        <begin position="545"/>
        <end position="572"/>
    </location>
</feature>
<dbReference type="PANTHER" id="PTHR46725:SF1">
    <property type="entry name" value="COILED-COIL DOMAIN-CONTAINING PROTEIN 57"/>
    <property type="match status" value="1"/>
</dbReference>
<dbReference type="GO" id="GO:0007099">
    <property type="term" value="P:centriole replication"/>
    <property type="evidence" value="ECO:0007669"/>
    <property type="project" value="TreeGrafter"/>
</dbReference>
<dbReference type="GO" id="GO:0005814">
    <property type="term" value="C:centriole"/>
    <property type="evidence" value="ECO:0007669"/>
    <property type="project" value="TreeGrafter"/>
</dbReference>
<evidence type="ECO:0000313" key="3">
    <source>
        <dbReference type="Ensembl" id="ENSACCP00020002647.1"/>
    </source>
</evidence>
<evidence type="ECO:0000256" key="1">
    <source>
        <dbReference type="SAM" id="Coils"/>
    </source>
</evidence>
<keyword evidence="4" id="KW-1185">Reference proteome</keyword>
<dbReference type="GO" id="GO:0007020">
    <property type="term" value="P:microtubule nucleation"/>
    <property type="evidence" value="ECO:0007669"/>
    <property type="project" value="TreeGrafter"/>
</dbReference>
<accession>A0A663DRY8</accession>
<dbReference type="Proteomes" id="UP000472275">
    <property type="component" value="Chromosome 5"/>
</dbReference>
<feature type="coiled-coil region" evidence="1">
    <location>
        <begin position="268"/>
        <end position="295"/>
    </location>
</feature>
<dbReference type="RefSeq" id="XP_029870518.1">
    <property type="nucleotide sequence ID" value="XM_030014658.1"/>
</dbReference>
<dbReference type="RefSeq" id="XP_029870512.1">
    <property type="nucleotide sequence ID" value="XM_030014652.2"/>
</dbReference>
<dbReference type="GeneTree" id="ENSGT00940000153251"/>
<feature type="compositionally biased region" description="Polar residues" evidence="2">
    <location>
        <begin position="693"/>
        <end position="710"/>
    </location>
</feature>
<dbReference type="RefSeq" id="XP_029870516.1">
    <property type="nucleotide sequence ID" value="XM_030014656.2"/>
</dbReference>
<feature type="region of interest" description="Disordered" evidence="2">
    <location>
        <begin position="684"/>
        <end position="710"/>
    </location>
</feature>
<evidence type="ECO:0000256" key="2">
    <source>
        <dbReference type="SAM" id="MobiDB-lite"/>
    </source>
</evidence>
<dbReference type="InterPro" id="IPR042481">
    <property type="entry name" value="CCDC57"/>
</dbReference>
<dbReference type="PANTHER" id="PTHR46725">
    <property type="entry name" value="COILED-COIL DOMAIN-CONTAINING PROTEIN 57"/>
    <property type="match status" value="1"/>
</dbReference>
<organism evidence="3 4">
    <name type="scientific">Aquila chrysaetos chrysaetos</name>
    <dbReference type="NCBI Taxonomy" id="223781"/>
    <lineage>
        <taxon>Eukaryota</taxon>
        <taxon>Metazoa</taxon>
        <taxon>Chordata</taxon>
        <taxon>Craniata</taxon>
        <taxon>Vertebrata</taxon>
        <taxon>Euteleostomi</taxon>
        <taxon>Archelosauria</taxon>
        <taxon>Archosauria</taxon>
        <taxon>Dinosauria</taxon>
        <taxon>Saurischia</taxon>
        <taxon>Theropoda</taxon>
        <taxon>Coelurosauria</taxon>
        <taxon>Aves</taxon>
        <taxon>Neognathae</taxon>
        <taxon>Neoaves</taxon>
        <taxon>Telluraves</taxon>
        <taxon>Accipitrimorphae</taxon>
        <taxon>Accipitriformes</taxon>
        <taxon>Accipitridae</taxon>
        <taxon>Accipitrinae</taxon>
        <taxon>Aquila</taxon>
    </lineage>
</organism>
<dbReference type="RefSeq" id="XP_029870515.1">
    <property type="nucleotide sequence ID" value="XM_030014655.2"/>
</dbReference>
<dbReference type="GO" id="GO:0034451">
    <property type="term" value="C:centriolar satellite"/>
    <property type="evidence" value="ECO:0007669"/>
    <property type="project" value="TreeGrafter"/>
</dbReference>
<dbReference type="Ensembl" id="ENSACCT00020002739.1">
    <property type="protein sequence ID" value="ENSACCP00020002647.1"/>
    <property type="gene ID" value="ENSACCG00020001808.1"/>
</dbReference>
<dbReference type="GeneID" id="115341501"/>
<protein>
    <submittedName>
        <fullName evidence="3">Coiled-coil domain containing 57</fullName>
    </submittedName>
</protein>
<dbReference type="RefSeq" id="XP_040979754.1">
    <property type="nucleotide sequence ID" value="XM_041123820.1"/>
</dbReference>
<dbReference type="RefSeq" id="XP_029870514.1">
    <property type="nucleotide sequence ID" value="XM_030014654.1"/>
</dbReference>
<feature type="coiled-coil region" evidence="1">
    <location>
        <begin position="433"/>
        <end position="460"/>
    </location>
</feature>
<dbReference type="RefSeq" id="XP_029870506.1">
    <property type="nucleotide sequence ID" value="XM_030014646.1"/>
</dbReference>
<dbReference type="RefSeq" id="XP_029870513.1">
    <property type="nucleotide sequence ID" value="XM_030014653.2"/>
</dbReference>
<dbReference type="GO" id="GO:0045931">
    <property type="term" value="P:positive regulation of mitotic cell cycle"/>
    <property type="evidence" value="ECO:0007669"/>
    <property type="project" value="TreeGrafter"/>
</dbReference>
<dbReference type="GO" id="GO:0060271">
    <property type="term" value="P:cilium assembly"/>
    <property type="evidence" value="ECO:0007669"/>
    <property type="project" value="Ensembl"/>
</dbReference>
<dbReference type="RefSeq" id="XP_029870511.1">
    <property type="nucleotide sequence ID" value="XM_030014651.1"/>
</dbReference>
<sequence length="821" mass="94535">MEKELNDLLQWNEKEGKELHACQFLCQKKMLQDVKKQLQDMHEKFNKLKEDFVYNLRILEERDKELGHYDVTVARLKTSENAKQAEISDLRVQLGKMEQMLVKERRKRCKLHYYCQQHVEEHKLELERFCSSRNSHIDHQHEEYVNLKHHMERKIQELEGELACQKQELLAEFDAEMKKRECEFQKQTIEMGNLVLSHEVKVKLLTRELEALKETRMQTPESLETAEIFDLRLEKENQFNDFVTVKDAWHEELAHAAKEKDAMPASVKEAQVKQFKKLKQQIRELQMRHKNLEIELCRREWSHSACLREKDALIRKLKQLSLAAESKWILEQSKMQAELDWQQLCENAESNWYQKSEDLTQSLSSAREQVKADLQKTDYSLHEARTVLSALTVEGEETMQASFNHSILPEGEKQIFQCDDKSSLSKDIPTLEIKKLQEQNANLRAAIAQMRKEMESLDEQMLSPLPLTENRQLAEQGSSCTSKILTGTTLSNIKVSSTNLDCMVNPDTEEGPKAKVLEEKMVDLGQELPDVGPGVGLQYGVSCTLQGMQNKLKEAARKISILSQEKQQLIEMGNRLRAELVMVLKEGLWHPVSSKGCTVCIASGSLFPRELVKRTQCQLSALKHLQHRLTTQELQYTKQHHPSRMSSLIACPSLKEEEAPSSCGEETKLPSAEVQLDFSIENHEPEQRKADTSSKIVQSQPLRQSPSQAQQVQLSSSGAHNFCQGIWQTLEMGSSPPVLSPQKNTDQVEFEVTRSPEQSEESRQLIKTKDKLEMPSADLTVRGTRLEVQQKLKSRNLPCAHPIKPKISSKMAKIRNYNIKD</sequence>